<sequence>MRYDGHNRIRQEIYPMKIGKAKPKGVAGVTPARKTGDKEKPVGYKFGRPTNYRPEYCQSIIEYFAAPESWDINVDAKGSAKAVPKSKIPTVERWCYSVGVHSRTLDDWQARYPEFRDAYQTARGLQQAFAIELAAAGIGTSMMNTFMQVKHDWRVAREDEEHINEPIQKVVVEVVSADKHKSD</sequence>
<gene>
    <name evidence="1" type="ORF">St162_gp32</name>
</gene>
<keyword evidence="2" id="KW-1185">Reference proteome</keyword>
<protein>
    <submittedName>
        <fullName evidence="1">Terminase small subunit</fullName>
    </submittedName>
</protein>
<dbReference type="EMBL" id="MF158037">
    <property type="protein sequence ID" value="ATE85617.1"/>
    <property type="molecule type" value="Genomic_DNA"/>
</dbReference>
<evidence type="ECO:0000313" key="1">
    <source>
        <dbReference type="EMBL" id="ATE85617.1"/>
    </source>
</evidence>
<name>A0A291AX68_9CAUD</name>
<proteinExistence type="predicted"/>
<accession>A0A291AX68</accession>
<dbReference type="Gene3D" id="1.10.132.80">
    <property type="match status" value="1"/>
</dbReference>
<reference evidence="1 2" key="1">
    <citation type="submission" date="2017-05" db="EMBL/GenBank/DDBJ databases">
        <title>The isolation and characterization of 16 novel Shigella-infecting phages from the environment.</title>
        <authorList>
            <person name="Doore S.M."/>
            <person name="Schrad J.R."/>
            <person name="Dover J.A."/>
            <person name="Parent K.N."/>
        </authorList>
    </citation>
    <scope>NUCLEOTIDE SEQUENCE [LARGE SCALE GENOMIC DNA]</scope>
</reference>
<evidence type="ECO:0000313" key="2">
    <source>
        <dbReference type="Proteomes" id="UP000221254"/>
    </source>
</evidence>
<organism evidence="1 2">
    <name type="scientific">Salmonella phage St162</name>
    <dbReference type="NCBI Taxonomy" id="2024312"/>
    <lineage>
        <taxon>Viruses</taxon>
        <taxon>Duplodnaviria</taxon>
        <taxon>Heunggongvirae</taxon>
        <taxon>Uroviricota</taxon>
        <taxon>Caudoviricetes</taxon>
        <taxon>Sarkviridae</taxon>
        <taxon>Guernseyvirinae</taxon>
        <taxon>Cornellvirus</taxon>
        <taxon>Cornellvirus St162</taxon>
    </lineage>
</organism>
<dbReference type="Proteomes" id="UP000221254">
    <property type="component" value="Segment"/>
</dbReference>